<keyword evidence="5" id="KW-1133">Transmembrane helix</keyword>
<dbReference type="InterPro" id="IPR022755">
    <property type="entry name" value="Znf_C2H2_jaz"/>
</dbReference>
<dbReference type="InterPro" id="IPR003604">
    <property type="entry name" value="Matrin/U1-like-C_Znf_C2H2"/>
</dbReference>
<evidence type="ECO:0000256" key="5">
    <source>
        <dbReference type="SAM" id="Phobius"/>
    </source>
</evidence>
<dbReference type="Gene3D" id="3.30.160.60">
    <property type="entry name" value="Classic Zinc Finger"/>
    <property type="match status" value="1"/>
</dbReference>
<keyword evidence="5" id="KW-0812">Transmembrane</keyword>
<dbReference type="PANTHER" id="PTHR44029:SF1">
    <property type="entry name" value="DNAJ HOMOLOG SUBFAMILY C MEMBER 21"/>
    <property type="match status" value="1"/>
</dbReference>
<feature type="domain" description="U1-type" evidence="6">
    <location>
        <begin position="62"/>
        <end position="96"/>
    </location>
</feature>
<dbReference type="OrthoDB" id="5871897at2759"/>
<evidence type="ECO:0000313" key="8">
    <source>
        <dbReference type="Proteomes" id="UP000270094"/>
    </source>
</evidence>
<name>A0A3P7KTW4_STRVU</name>
<keyword evidence="4" id="KW-0175">Coiled coil</keyword>
<feature type="coiled-coil region" evidence="4">
    <location>
        <begin position="33"/>
        <end position="60"/>
    </location>
</feature>
<dbReference type="GO" id="GO:0008270">
    <property type="term" value="F:zinc ion binding"/>
    <property type="evidence" value="ECO:0007669"/>
    <property type="project" value="UniProtKB-KW"/>
</dbReference>
<organism evidence="7 8">
    <name type="scientific">Strongylus vulgaris</name>
    <name type="common">Blood worm</name>
    <dbReference type="NCBI Taxonomy" id="40348"/>
    <lineage>
        <taxon>Eukaryota</taxon>
        <taxon>Metazoa</taxon>
        <taxon>Ecdysozoa</taxon>
        <taxon>Nematoda</taxon>
        <taxon>Chromadorea</taxon>
        <taxon>Rhabditida</taxon>
        <taxon>Rhabditina</taxon>
        <taxon>Rhabditomorpha</taxon>
        <taxon>Strongyloidea</taxon>
        <taxon>Strongylidae</taxon>
        <taxon>Strongylus</taxon>
    </lineage>
</organism>
<proteinExistence type="predicted"/>
<dbReference type="Pfam" id="PF12171">
    <property type="entry name" value="zf-C2H2_jaz"/>
    <property type="match status" value="1"/>
</dbReference>
<keyword evidence="1" id="KW-0479">Metal-binding</keyword>
<dbReference type="InterPro" id="IPR051964">
    <property type="entry name" value="Chaperone_stress_response"/>
</dbReference>
<evidence type="ECO:0000256" key="1">
    <source>
        <dbReference type="ARBA" id="ARBA00022723"/>
    </source>
</evidence>
<accession>A0A3P7KTW4</accession>
<dbReference type="SMART" id="SM00451">
    <property type="entry name" value="ZnF_U1"/>
    <property type="match status" value="1"/>
</dbReference>
<protein>
    <recommendedName>
        <fullName evidence="6">U1-type domain-containing protein</fullName>
    </recommendedName>
</protein>
<reference evidence="7 8" key="1">
    <citation type="submission" date="2018-11" db="EMBL/GenBank/DDBJ databases">
        <authorList>
            <consortium name="Pathogen Informatics"/>
        </authorList>
    </citation>
    <scope>NUCLEOTIDE SEQUENCE [LARGE SCALE GENOMIC DNA]</scope>
</reference>
<dbReference type="InterPro" id="IPR036236">
    <property type="entry name" value="Znf_C2H2_sf"/>
</dbReference>
<dbReference type="EMBL" id="UYYB01016949">
    <property type="protein sequence ID" value="VDM70632.1"/>
    <property type="molecule type" value="Genomic_DNA"/>
</dbReference>
<keyword evidence="2" id="KW-0863">Zinc-finger</keyword>
<evidence type="ECO:0000313" key="7">
    <source>
        <dbReference type="EMBL" id="VDM70632.1"/>
    </source>
</evidence>
<sequence>MEILGIGCICTKTGSTSEGISLISAYHENEHAMAAHRAHLEELTQQLAEEDTATEEEDEDGETLPYCVVCDKSFKTLNAKLNHENSKQHRKQLSDLKKHMKEEDQVLFGEYYVFANFYLFFHAVSPLFYKFP</sequence>
<keyword evidence="5" id="KW-0472">Membrane</keyword>
<dbReference type="SUPFAM" id="SSF57667">
    <property type="entry name" value="beta-beta-alpha zinc fingers"/>
    <property type="match status" value="1"/>
</dbReference>
<dbReference type="AlphaFoldDB" id="A0A3P7KTW4"/>
<dbReference type="GO" id="GO:0005737">
    <property type="term" value="C:cytoplasm"/>
    <property type="evidence" value="ECO:0007669"/>
    <property type="project" value="TreeGrafter"/>
</dbReference>
<evidence type="ECO:0000256" key="4">
    <source>
        <dbReference type="SAM" id="Coils"/>
    </source>
</evidence>
<keyword evidence="8" id="KW-1185">Reference proteome</keyword>
<dbReference type="Proteomes" id="UP000270094">
    <property type="component" value="Unassembled WGS sequence"/>
</dbReference>
<dbReference type="PANTHER" id="PTHR44029">
    <property type="entry name" value="DNAJ HOMOLOG SUBFAMILY C MEMBER 21"/>
    <property type="match status" value="1"/>
</dbReference>
<evidence type="ECO:0000259" key="6">
    <source>
        <dbReference type="SMART" id="SM00451"/>
    </source>
</evidence>
<evidence type="ECO:0000256" key="3">
    <source>
        <dbReference type="ARBA" id="ARBA00022833"/>
    </source>
</evidence>
<evidence type="ECO:0000256" key="2">
    <source>
        <dbReference type="ARBA" id="ARBA00022771"/>
    </source>
</evidence>
<dbReference type="GO" id="GO:0003676">
    <property type="term" value="F:nucleic acid binding"/>
    <property type="evidence" value="ECO:0007669"/>
    <property type="project" value="InterPro"/>
</dbReference>
<keyword evidence="3" id="KW-0862">Zinc</keyword>
<gene>
    <name evidence="7" type="ORF">SVUK_LOCUS5630</name>
</gene>
<feature type="transmembrane region" description="Helical" evidence="5">
    <location>
        <begin position="106"/>
        <end position="129"/>
    </location>
</feature>